<dbReference type="SUPFAM" id="SSF81343">
    <property type="entry name" value="Fumarate reductase respiratory complex transmembrane subunits"/>
    <property type="match status" value="1"/>
</dbReference>
<sequence>MAHTEVDKRDSVKARRKRPFIIEFYSSDVGKKWAMALSGVLLLGYLVAHLLGNLKVFLGPENVDLYAEALRDLGGELVPRQSILWLMRIGLLLAYSIHVHAALSLWWRNRKARGSVGYQTRTTYLAATYASRFMAYTGITVFLFILFHLSDLTWGPANPDFV</sequence>
<evidence type="ECO:0000256" key="1">
    <source>
        <dbReference type="SAM" id="Phobius"/>
    </source>
</evidence>
<proteinExistence type="predicted"/>
<name>A0A3B0T5U0_9ZZZZ</name>
<dbReference type="AlphaFoldDB" id="A0A3B0T5U0"/>
<dbReference type="EMBL" id="UOEK01000650">
    <property type="protein sequence ID" value="VAW09772.1"/>
    <property type="molecule type" value="Genomic_DNA"/>
</dbReference>
<keyword evidence="1" id="KW-1133">Transmembrane helix</keyword>
<gene>
    <name evidence="2" type="ORF">MNBD_ACTINO02-3025</name>
</gene>
<reference evidence="2" key="1">
    <citation type="submission" date="2018-06" db="EMBL/GenBank/DDBJ databases">
        <authorList>
            <person name="Zhirakovskaya E."/>
        </authorList>
    </citation>
    <scope>NUCLEOTIDE SEQUENCE</scope>
</reference>
<protein>
    <recommendedName>
        <fullName evidence="3">Succinate dehydrogenase cytochrome b subunit</fullName>
    </recommendedName>
</protein>
<evidence type="ECO:0008006" key="3">
    <source>
        <dbReference type="Google" id="ProtNLM"/>
    </source>
</evidence>
<dbReference type="Gene3D" id="1.20.1300.10">
    <property type="entry name" value="Fumarate reductase/succinate dehydrogenase, transmembrane subunit"/>
    <property type="match status" value="1"/>
</dbReference>
<dbReference type="InterPro" id="IPR034804">
    <property type="entry name" value="SQR/QFR_C/D"/>
</dbReference>
<evidence type="ECO:0000313" key="2">
    <source>
        <dbReference type="EMBL" id="VAW09772.1"/>
    </source>
</evidence>
<feature type="transmembrane region" description="Helical" evidence="1">
    <location>
        <begin position="33"/>
        <end position="52"/>
    </location>
</feature>
<feature type="transmembrane region" description="Helical" evidence="1">
    <location>
        <begin position="129"/>
        <end position="149"/>
    </location>
</feature>
<keyword evidence="1" id="KW-0812">Transmembrane</keyword>
<feature type="non-terminal residue" evidence="2">
    <location>
        <position position="162"/>
    </location>
</feature>
<organism evidence="2">
    <name type="scientific">hydrothermal vent metagenome</name>
    <dbReference type="NCBI Taxonomy" id="652676"/>
    <lineage>
        <taxon>unclassified sequences</taxon>
        <taxon>metagenomes</taxon>
        <taxon>ecological metagenomes</taxon>
    </lineage>
</organism>
<accession>A0A3B0T5U0</accession>
<dbReference type="InterPro" id="IPR011138">
    <property type="entry name" value="Cytochrome_b-558"/>
</dbReference>
<keyword evidence="1" id="KW-0472">Membrane</keyword>
<dbReference type="NCBIfam" id="TIGR02046">
    <property type="entry name" value="sdhC_b558_fam"/>
    <property type="match status" value="1"/>
</dbReference>
<dbReference type="GO" id="GO:0016020">
    <property type="term" value="C:membrane"/>
    <property type="evidence" value="ECO:0007669"/>
    <property type="project" value="InterPro"/>
</dbReference>
<feature type="transmembrane region" description="Helical" evidence="1">
    <location>
        <begin position="83"/>
        <end position="108"/>
    </location>
</feature>